<comment type="caution">
    <text evidence="1">The sequence shown here is derived from an EMBL/GenBank/DDBJ whole genome shotgun (WGS) entry which is preliminary data.</text>
</comment>
<reference evidence="2" key="1">
    <citation type="journal article" date="2019" name="Int. J. Syst. Evol. Microbiol.">
        <title>The Global Catalogue of Microorganisms (GCM) 10K type strain sequencing project: providing services to taxonomists for standard genome sequencing and annotation.</title>
        <authorList>
            <consortium name="The Broad Institute Genomics Platform"/>
            <consortium name="The Broad Institute Genome Sequencing Center for Infectious Disease"/>
            <person name="Wu L."/>
            <person name="Ma J."/>
        </authorList>
    </citation>
    <scope>NUCLEOTIDE SEQUENCE [LARGE SCALE GENOMIC DNA]</scope>
    <source>
        <strain evidence="2">CGMCC 1.12923</strain>
    </source>
</reference>
<proteinExistence type="predicted"/>
<accession>A0ABQ1QXR9</accession>
<keyword evidence="2" id="KW-1185">Reference proteome</keyword>
<gene>
    <name evidence="1" type="ORF">GCM10011357_01420</name>
</gene>
<sequence length="58" mass="6469">MAGTNPFGKYFVVGEQPMNLLQRYINAVRQYLPEALRDDVGRELKANIEDQSEAAAAV</sequence>
<name>A0ABQ1QXR9_9ALTE</name>
<organism evidence="1 2">
    <name type="scientific">Lacimicrobium alkaliphilum</name>
    <dbReference type="NCBI Taxonomy" id="1526571"/>
    <lineage>
        <taxon>Bacteria</taxon>
        <taxon>Pseudomonadati</taxon>
        <taxon>Pseudomonadota</taxon>
        <taxon>Gammaproteobacteria</taxon>
        <taxon>Alteromonadales</taxon>
        <taxon>Alteromonadaceae</taxon>
        <taxon>Lacimicrobium</taxon>
    </lineage>
</organism>
<dbReference type="Proteomes" id="UP000614272">
    <property type="component" value="Unassembled WGS sequence"/>
</dbReference>
<protein>
    <submittedName>
        <fullName evidence="1">Uncharacterized protein</fullName>
    </submittedName>
</protein>
<dbReference type="EMBL" id="BMGJ01000001">
    <property type="protein sequence ID" value="GGD49135.1"/>
    <property type="molecule type" value="Genomic_DNA"/>
</dbReference>
<evidence type="ECO:0000313" key="2">
    <source>
        <dbReference type="Proteomes" id="UP000614272"/>
    </source>
</evidence>
<evidence type="ECO:0000313" key="1">
    <source>
        <dbReference type="EMBL" id="GGD49135.1"/>
    </source>
</evidence>